<proteinExistence type="inferred from homology"/>
<evidence type="ECO:0000256" key="10">
    <source>
        <dbReference type="ARBA" id="ARBA00023136"/>
    </source>
</evidence>
<comment type="cofactor">
    <cofactor evidence="1">
        <name>Zn(2+)</name>
        <dbReference type="ChEBI" id="CHEBI:29105"/>
    </cofactor>
</comment>
<feature type="transmembrane region" description="Helical" evidence="12">
    <location>
        <begin position="118"/>
        <end position="144"/>
    </location>
</feature>
<dbReference type="InterPro" id="IPR001478">
    <property type="entry name" value="PDZ"/>
</dbReference>
<comment type="similarity">
    <text evidence="3">Belongs to the peptidase M50B family.</text>
</comment>
<dbReference type="GO" id="GO:0006508">
    <property type="term" value="P:proteolysis"/>
    <property type="evidence" value="ECO:0007669"/>
    <property type="project" value="UniProtKB-KW"/>
</dbReference>
<reference evidence="14 15" key="2">
    <citation type="submission" date="2019-01" db="EMBL/GenBank/DDBJ databases">
        <title>Tautonia sociabilis, a novel thermotolerant planctomycete of Isosphaeraceae family, isolated from a 4000 m deep subterranean habitat.</title>
        <authorList>
            <person name="Kovaleva O.L."/>
            <person name="Elcheninov A.G."/>
            <person name="Van Heerden E."/>
            <person name="Toshchakov S.V."/>
            <person name="Novikov A."/>
            <person name="Bonch-Osmolovskaya E.A."/>
            <person name="Kublanov I.V."/>
        </authorList>
    </citation>
    <scope>NUCLEOTIDE SEQUENCE [LARGE SCALE GENOMIC DNA]</scope>
    <source>
        <strain evidence="14 15">GM2012</strain>
    </source>
</reference>
<dbReference type="GO" id="GO:0004222">
    <property type="term" value="F:metalloendopeptidase activity"/>
    <property type="evidence" value="ECO:0007669"/>
    <property type="project" value="InterPro"/>
</dbReference>
<dbReference type="SMART" id="SM00228">
    <property type="entry name" value="PDZ"/>
    <property type="match status" value="2"/>
</dbReference>
<evidence type="ECO:0000313" key="14">
    <source>
        <dbReference type="EMBL" id="RUL87216.1"/>
    </source>
</evidence>
<dbReference type="CDD" id="cd06163">
    <property type="entry name" value="S2P-M50_PDZ_RseP-like"/>
    <property type="match status" value="1"/>
</dbReference>
<evidence type="ECO:0000256" key="3">
    <source>
        <dbReference type="ARBA" id="ARBA00007931"/>
    </source>
</evidence>
<keyword evidence="4" id="KW-0645">Protease</keyword>
<organism evidence="14 15">
    <name type="scientific">Tautonia sociabilis</name>
    <dbReference type="NCBI Taxonomy" id="2080755"/>
    <lineage>
        <taxon>Bacteria</taxon>
        <taxon>Pseudomonadati</taxon>
        <taxon>Planctomycetota</taxon>
        <taxon>Planctomycetia</taxon>
        <taxon>Isosphaerales</taxon>
        <taxon>Isosphaeraceae</taxon>
        <taxon>Tautonia</taxon>
    </lineage>
</organism>
<keyword evidence="6" id="KW-0378">Hydrolase</keyword>
<comment type="subcellular location">
    <subcellularLocation>
        <location evidence="2">Membrane</location>
        <topology evidence="2">Multi-pass membrane protein</topology>
    </subcellularLocation>
</comment>
<feature type="domain" description="PDZ" evidence="13">
    <location>
        <begin position="325"/>
        <end position="399"/>
    </location>
</feature>
<dbReference type="Gene3D" id="2.30.42.10">
    <property type="match status" value="3"/>
</dbReference>
<evidence type="ECO:0000256" key="1">
    <source>
        <dbReference type="ARBA" id="ARBA00001947"/>
    </source>
</evidence>
<comment type="caution">
    <text evidence="14">The sequence shown here is derived from an EMBL/GenBank/DDBJ whole genome shotgun (WGS) entry which is preliminary data.</text>
</comment>
<evidence type="ECO:0000256" key="2">
    <source>
        <dbReference type="ARBA" id="ARBA00004141"/>
    </source>
</evidence>
<feature type="domain" description="PDZ" evidence="13">
    <location>
        <begin position="146"/>
        <end position="209"/>
    </location>
</feature>
<keyword evidence="15" id="KW-1185">Reference proteome</keyword>
<protein>
    <submittedName>
        <fullName evidence="14">PDZ domain-containing protein</fullName>
    </submittedName>
</protein>
<keyword evidence="10 12" id="KW-0472">Membrane</keyword>
<dbReference type="Proteomes" id="UP000280296">
    <property type="component" value="Unassembled WGS sequence"/>
</dbReference>
<keyword evidence="7" id="KW-0862">Zinc</keyword>
<name>A0A432MJ89_9BACT</name>
<feature type="transmembrane region" description="Helical" evidence="12">
    <location>
        <begin position="7"/>
        <end position="24"/>
    </location>
</feature>
<dbReference type="Pfam" id="PF17820">
    <property type="entry name" value="PDZ_6"/>
    <property type="match status" value="2"/>
</dbReference>
<keyword evidence="5 12" id="KW-0812">Transmembrane</keyword>
<dbReference type="PROSITE" id="PS50106">
    <property type="entry name" value="PDZ"/>
    <property type="match status" value="2"/>
</dbReference>
<dbReference type="InterPro" id="IPR036034">
    <property type="entry name" value="PDZ_sf"/>
</dbReference>
<evidence type="ECO:0000256" key="5">
    <source>
        <dbReference type="ARBA" id="ARBA00022692"/>
    </source>
</evidence>
<dbReference type="AlphaFoldDB" id="A0A432MJ89"/>
<evidence type="ECO:0000256" key="9">
    <source>
        <dbReference type="ARBA" id="ARBA00023049"/>
    </source>
</evidence>
<dbReference type="PANTHER" id="PTHR42837:SF2">
    <property type="entry name" value="MEMBRANE METALLOPROTEASE ARASP2, CHLOROPLASTIC-RELATED"/>
    <property type="match status" value="1"/>
</dbReference>
<evidence type="ECO:0000256" key="4">
    <source>
        <dbReference type="ARBA" id="ARBA00022670"/>
    </source>
</evidence>
<gene>
    <name evidence="14" type="ORF">TsocGM_13400</name>
</gene>
<evidence type="ECO:0000313" key="15">
    <source>
        <dbReference type="Proteomes" id="UP000280296"/>
    </source>
</evidence>
<evidence type="ECO:0000256" key="6">
    <source>
        <dbReference type="ARBA" id="ARBA00022801"/>
    </source>
</evidence>
<accession>A0A432MJ89</accession>
<dbReference type="EMBL" id="RYZH01000024">
    <property type="protein sequence ID" value="RUL87216.1"/>
    <property type="molecule type" value="Genomic_DNA"/>
</dbReference>
<keyword evidence="8 12" id="KW-1133">Transmembrane helix</keyword>
<dbReference type="OrthoDB" id="9782003at2"/>
<dbReference type="InterPro" id="IPR004387">
    <property type="entry name" value="Pept_M50_Zn"/>
</dbReference>
<feature type="transmembrane region" description="Helical" evidence="12">
    <location>
        <begin position="598"/>
        <end position="618"/>
    </location>
</feature>
<feature type="region of interest" description="Disordered" evidence="11">
    <location>
        <begin position="79"/>
        <end position="105"/>
    </location>
</feature>
<keyword evidence="9" id="KW-0482">Metalloprotease</keyword>
<dbReference type="InterPro" id="IPR041489">
    <property type="entry name" value="PDZ_6"/>
</dbReference>
<evidence type="ECO:0000256" key="12">
    <source>
        <dbReference type="SAM" id="Phobius"/>
    </source>
</evidence>
<dbReference type="Pfam" id="PF02163">
    <property type="entry name" value="Peptidase_M50"/>
    <property type="match status" value="1"/>
</dbReference>
<dbReference type="SUPFAM" id="SSF50156">
    <property type="entry name" value="PDZ domain-like"/>
    <property type="match status" value="3"/>
</dbReference>
<sequence>MGTLITIWTIIKAVLGISFVIFWHELGHFLLAKWNGVYVKTFSIGFPPRLVRLFRYKETDYVLGAVPLGGYVHMLGEDEGQTEPAPGSPGATDAEGPPRADREPSLANHPGAFFNKSVWARMAIISAGVVMNVILGVICFTVVYTVGGRLEAPAIVGGVGAGGPAYRAGLRTGDVIEAIDGQRNITFEELKRIVVHSGPGQVLSFTVNRDGQTFDVPVRPERDPLEHMPTIRVALPRSLRLSEFEPFLAPPGLDGEPEGQFEPGARLVAVEPPDGDPIELKTPYQLDLLLDRYRAVPLTFRTAPSDPNGSSRTDNDGDPNAGNRSVTLPPNRFVDFGLRLSPGRVVALRNDSPADRAGLEEGDVIVAVDGDVDYDPIRLPSLAADRVGASITLTVLRDGQEQDLVVEPVEGESWSTAISPDAPLAVDTIGMAMAVEPKVAGVIPGSPADRAGLKPGDAITGLRFTWPLEEGEEEPRVEELSFGERYSWVYAFDFSQRFQAQAIAMTIDGRDEPVPILPEPVDGWYYPSRGLNLQVDAVPIPPMPLADSLRRAGTETLQVITSFYTLLQRLFEGQVGTRGLSGPIRIAKAMYDFAGVNFVEFLYFIGFISINLAVVNFLPIPPLDGGRMVFLIGEAARGRPLPESWQALPTYLGLFFLLALMAFVLIQDTLLTFFSR</sequence>
<dbReference type="GO" id="GO:0016020">
    <property type="term" value="C:membrane"/>
    <property type="evidence" value="ECO:0007669"/>
    <property type="project" value="UniProtKB-SubCell"/>
</dbReference>
<evidence type="ECO:0000256" key="11">
    <source>
        <dbReference type="SAM" id="MobiDB-lite"/>
    </source>
</evidence>
<dbReference type="PANTHER" id="PTHR42837">
    <property type="entry name" value="REGULATOR OF SIGMA-E PROTEASE RSEP"/>
    <property type="match status" value="1"/>
</dbReference>
<reference evidence="14 15" key="1">
    <citation type="submission" date="2018-12" db="EMBL/GenBank/DDBJ databases">
        <authorList>
            <person name="Toschakov S.V."/>
        </authorList>
    </citation>
    <scope>NUCLEOTIDE SEQUENCE [LARGE SCALE GENOMIC DNA]</scope>
    <source>
        <strain evidence="14 15">GM2012</strain>
    </source>
</reference>
<evidence type="ECO:0000256" key="8">
    <source>
        <dbReference type="ARBA" id="ARBA00022989"/>
    </source>
</evidence>
<evidence type="ECO:0000259" key="13">
    <source>
        <dbReference type="PROSITE" id="PS50106"/>
    </source>
</evidence>
<dbReference type="RefSeq" id="WP_126725932.1">
    <property type="nucleotide sequence ID" value="NZ_RYZH01000024.1"/>
</dbReference>
<evidence type="ECO:0000256" key="7">
    <source>
        <dbReference type="ARBA" id="ARBA00022833"/>
    </source>
</evidence>
<feature type="transmembrane region" description="Helical" evidence="12">
    <location>
        <begin position="651"/>
        <end position="674"/>
    </location>
</feature>
<dbReference type="InterPro" id="IPR008915">
    <property type="entry name" value="Peptidase_M50"/>
</dbReference>
<feature type="region of interest" description="Disordered" evidence="11">
    <location>
        <begin position="300"/>
        <end position="328"/>
    </location>
</feature>